<dbReference type="InterPro" id="IPR000719">
    <property type="entry name" value="Prot_kinase_dom"/>
</dbReference>
<feature type="domain" description="Protein kinase" evidence="9">
    <location>
        <begin position="16"/>
        <end position="306"/>
    </location>
</feature>
<feature type="region of interest" description="Disordered" evidence="8">
    <location>
        <begin position="305"/>
        <end position="466"/>
    </location>
</feature>
<dbReference type="PROSITE" id="PS50011">
    <property type="entry name" value="PROTEIN_KINASE_DOM"/>
    <property type="match status" value="1"/>
</dbReference>
<accession>A0ABT7MD42</accession>
<keyword evidence="5 10" id="KW-0418">Kinase</keyword>
<feature type="compositionally biased region" description="Low complexity" evidence="8">
    <location>
        <begin position="386"/>
        <end position="397"/>
    </location>
</feature>
<keyword evidence="2" id="KW-0723">Serine/threonine-protein kinase</keyword>
<dbReference type="EC" id="2.7.11.1" evidence="1"/>
<comment type="caution">
    <text evidence="10">The sequence shown here is derived from an EMBL/GenBank/DDBJ whole genome shotgun (WGS) entry which is preliminary data.</text>
</comment>
<evidence type="ECO:0000256" key="1">
    <source>
        <dbReference type="ARBA" id="ARBA00012513"/>
    </source>
</evidence>
<evidence type="ECO:0000256" key="4">
    <source>
        <dbReference type="ARBA" id="ARBA00022741"/>
    </source>
</evidence>
<name>A0ABT7MD42_9PSEU</name>
<dbReference type="GO" id="GO:0016301">
    <property type="term" value="F:kinase activity"/>
    <property type="evidence" value="ECO:0007669"/>
    <property type="project" value="UniProtKB-KW"/>
</dbReference>
<reference evidence="10 11" key="1">
    <citation type="submission" date="2023-06" db="EMBL/GenBank/DDBJ databases">
        <title>Actinomycetospora Odt1-22.</title>
        <authorList>
            <person name="Supong K."/>
        </authorList>
    </citation>
    <scope>NUCLEOTIDE SEQUENCE [LARGE SCALE GENOMIC DNA]</scope>
    <source>
        <strain evidence="10 11">Odt1-22</strain>
    </source>
</reference>
<dbReference type="Gene3D" id="3.30.200.20">
    <property type="entry name" value="Phosphorylase Kinase, domain 1"/>
    <property type="match status" value="1"/>
</dbReference>
<evidence type="ECO:0000256" key="8">
    <source>
        <dbReference type="SAM" id="MobiDB-lite"/>
    </source>
</evidence>
<dbReference type="CDD" id="cd14014">
    <property type="entry name" value="STKc_PknB_like"/>
    <property type="match status" value="1"/>
</dbReference>
<evidence type="ECO:0000256" key="3">
    <source>
        <dbReference type="ARBA" id="ARBA00022679"/>
    </source>
</evidence>
<dbReference type="InterPro" id="IPR017441">
    <property type="entry name" value="Protein_kinase_ATP_BS"/>
</dbReference>
<dbReference type="RefSeq" id="WP_286054592.1">
    <property type="nucleotide sequence ID" value="NZ_JASVWF010000004.1"/>
</dbReference>
<evidence type="ECO:0000256" key="7">
    <source>
        <dbReference type="PROSITE-ProRule" id="PRU10141"/>
    </source>
</evidence>
<organism evidence="10 11">
    <name type="scientific">Actinomycetospora termitidis</name>
    <dbReference type="NCBI Taxonomy" id="3053470"/>
    <lineage>
        <taxon>Bacteria</taxon>
        <taxon>Bacillati</taxon>
        <taxon>Actinomycetota</taxon>
        <taxon>Actinomycetes</taxon>
        <taxon>Pseudonocardiales</taxon>
        <taxon>Pseudonocardiaceae</taxon>
        <taxon>Actinomycetospora</taxon>
    </lineage>
</organism>
<evidence type="ECO:0000313" key="10">
    <source>
        <dbReference type="EMBL" id="MDL5158084.1"/>
    </source>
</evidence>
<keyword evidence="4 7" id="KW-0547">Nucleotide-binding</keyword>
<dbReference type="SUPFAM" id="SSF56112">
    <property type="entry name" value="Protein kinase-like (PK-like)"/>
    <property type="match status" value="1"/>
</dbReference>
<dbReference type="PROSITE" id="PS00107">
    <property type="entry name" value="PROTEIN_KINASE_ATP"/>
    <property type="match status" value="1"/>
</dbReference>
<dbReference type="Pfam" id="PF00069">
    <property type="entry name" value="Pkinase"/>
    <property type="match status" value="1"/>
</dbReference>
<keyword evidence="6 7" id="KW-0067">ATP-binding</keyword>
<dbReference type="InterPro" id="IPR011009">
    <property type="entry name" value="Kinase-like_dom_sf"/>
</dbReference>
<gene>
    <name evidence="10" type="ORF">QRT03_19095</name>
</gene>
<keyword evidence="11" id="KW-1185">Reference proteome</keyword>
<protein>
    <recommendedName>
        <fullName evidence="1">non-specific serine/threonine protein kinase</fullName>
        <ecNumber evidence="1">2.7.11.1</ecNumber>
    </recommendedName>
</protein>
<keyword evidence="3" id="KW-0808">Transferase</keyword>
<dbReference type="SMART" id="SM00220">
    <property type="entry name" value="S_TKc"/>
    <property type="match status" value="1"/>
</dbReference>
<evidence type="ECO:0000256" key="6">
    <source>
        <dbReference type="ARBA" id="ARBA00022840"/>
    </source>
</evidence>
<dbReference type="Gene3D" id="1.10.510.10">
    <property type="entry name" value="Transferase(Phosphotransferase) domain 1"/>
    <property type="match status" value="1"/>
</dbReference>
<dbReference type="PANTHER" id="PTHR43289:SF6">
    <property type="entry name" value="SERINE_THREONINE-PROTEIN KINASE NEKL-3"/>
    <property type="match status" value="1"/>
</dbReference>
<evidence type="ECO:0000259" key="9">
    <source>
        <dbReference type="PROSITE" id="PS50011"/>
    </source>
</evidence>
<proteinExistence type="predicted"/>
<evidence type="ECO:0000256" key="5">
    <source>
        <dbReference type="ARBA" id="ARBA00022777"/>
    </source>
</evidence>
<sequence>MTDQPWVPGQEIGRRYRLEECVGQGGNGQVWRAHDPRRAAAVALKVLVAHPDATPDELRRDRERFLHEARETSRLEGGPHIISIYDWDQHGDRPYLVMPYDDGQNLARIVAGGPLDPPRAVHLLGQVAEALDYAHARGRVHRDVKPSNVLVRRVGAQEYVRVVDFGIVGLSGAGPQGRMTRTGTVIGSLAYMAPERFPSGPDLMVHVTPDERFDVYGLACLLFECLTGERAFVGNSELEFVRAHRSPLRPRPSDVSADTTLEVFDDVVAAGLALDRATRTATAAGFKAEMEAALERWRSVTVHPTVRTSGGAPSVAEVRTTPVNGRPATARTTPMTPAPTDAAPTAPPHRVPVDGGTDSGARDDGPVDAPSVEVPSVGRFVDGEPVDAPSSSTVAPSPVEPVEPPVERSVEQAPVEQAPSDPDPGEPEPELPERPAPAVGNEPAVAASAVPEDPGPSQSDERPGPAGTAFSVGAVAGLVGTVVCVVAGLPVVADVVVIASSWAAGTSAGWWVGSRRG</sequence>
<evidence type="ECO:0000313" key="11">
    <source>
        <dbReference type="Proteomes" id="UP001231924"/>
    </source>
</evidence>
<feature type="compositionally biased region" description="Low complexity" evidence="8">
    <location>
        <begin position="327"/>
        <end position="344"/>
    </location>
</feature>
<feature type="binding site" evidence="7">
    <location>
        <position position="45"/>
    </location>
    <ligand>
        <name>ATP</name>
        <dbReference type="ChEBI" id="CHEBI:30616"/>
    </ligand>
</feature>
<dbReference type="EMBL" id="JASVWF010000004">
    <property type="protein sequence ID" value="MDL5158084.1"/>
    <property type="molecule type" value="Genomic_DNA"/>
</dbReference>
<dbReference type="PANTHER" id="PTHR43289">
    <property type="entry name" value="MITOGEN-ACTIVATED PROTEIN KINASE KINASE KINASE 20-RELATED"/>
    <property type="match status" value="1"/>
</dbReference>
<evidence type="ECO:0000256" key="2">
    <source>
        <dbReference type="ARBA" id="ARBA00022527"/>
    </source>
</evidence>
<dbReference type="Proteomes" id="UP001231924">
    <property type="component" value="Unassembled WGS sequence"/>
</dbReference>